<dbReference type="PROSITE" id="PS51257">
    <property type="entry name" value="PROKAR_LIPOPROTEIN"/>
    <property type="match status" value="1"/>
</dbReference>
<evidence type="ECO:0000256" key="6">
    <source>
        <dbReference type="SAM" id="SignalP"/>
    </source>
</evidence>
<dbReference type="CDD" id="cd13565">
    <property type="entry name" value="PBP2_PstS"/>
    <property type="match status" value="1"/>
</dbReference>
<comment type="caution">
    <text evidence="8">The sequence shown here is derived from an EMBL/GenBank/DDBJ whole genome shotgun (WGS) entry which is preliminary data.</text>
</comment>
<dbReference type="InterPro" id="IPR050962">
    <property type="entry name" value="Phosphate-bind_PstS"/>
</dbReference>
<evidence type="ECO:0000256" key="5">
    <source>
        <dbReference type="SAM" id="MobiDB-lite"/>
    </source>
</evidence>
<dbReference type="Proteomes" id="UP000780875">
    <property type="component" value="Unassembled WGS sequence"/>
</dbReference>
<keyword evidence="9" id="KW-1185">Reference proteome</keyword>
<comment type="similarity">
    <text evidence="1 4">Belongs to the PstS family.</text>
</comment>
<sequence length="368" mass="37088">MIRTSIRRAVVPGIAVLALALTGCGAGNEDNASDGGGSSSSGLSGEVAGGGSSAQDSAQQAWRAAFQGDNPDVTITYDPVGSGAGRESFESGAFLFAGSDSYITDDEGELSKAKEQCGADPIEVPAYISPIAVVFNLSGVDSVNLDAKTISEIFAGKITAWNDPAIAALNDGVDLPDTKITPVHRSDDSGTTHNFTDYLSKAGDGAWTDEPSDTWPIKGGESAEGTSGVIAAVKGGDGTIGYADESQAGGLGQAALKVGSEFNAPSAEGAAKTLEVSQPADTASDSMLAYDIDRTTTESGAYPLILTSYLLACPTYDSAGTADIVKSFLTYIVSSDGQQAAASAAGSAPLPDSVSQKATDALSVIAAK</sequence>
<dbReference type="SUPFAM" id="SSF53850">
    <property type="entry name" value="Periplasmic binding protein-like II"/>
    <property type="match status" value="1"/>
</dbReference>
<keyword evidence="3 4" id="KW-0592">Phosphate transport</keyword>
<keyword evidence="6" id="KW-0732">Signal</keyword>
<feature type="region of interest" description="Disordered" evidence="5">
    <location>
        <begin position="30"/>
        <end position="62"/>
    </location>
</feature>
<dbReference type="NCBIfam" id="TIGR00975">
    <property type="entry name" value="3a0107s03"/>
    <property type="match status" value="1"/>
</dbReference>
<dbReference type="InterPro" id="IPR024370">
    <property type="entry name" value="PBP_domain"/>
</dbReference>
<organism evidence="8 9">
    <name type="scientific">Nocardioides mangrovi</name>
    <dbReference type="NCBI Taxonomy" id="2874580"/>
    <lineage>
        <taxon>Bacteria</taxon>
        <taxon>Bacillati</taxon>
        <taxon>Actinomycetota</taxon>
        <taxon>Actinomycetes</taxon>
        <taxon>Propionibacteriales</taxon>
        <taxon>Nocardioidaceae</taxon>
        <taxon>Nocardioides</taxon>
    </lineage>
</organism>
<feature type="chain" id="PRO_5045404191" description="Phosphate-binding protein" evidence="6">
    <location>
        <begin position="27"/>
        <end position="368"/>
    </location>
</feature>
<dbReference type="PIRSF" id="PIRSF002756">
    <property type="entry name" value="PstS"/>
    <property type="match status" value="1"/>
</dbReference>
<dbReference type="RefSeq" id="WP_224122840.1">
    <property type="nucleotide sequence ID" value="NZ_JAIQZJ010000004.1"/>
</dbReference>
<dbReference type="PANTHER" id="PTHR42996:SF1">
    <property type="entry name" value="PHOSPHATE-BINDING PROTEIN PSTS"/>
    <property type="match status" value="1"/>
</dbReference>
<keyword evidence="2 4" id="KW-0813">Transport</keyword>
<evidence type="ECO:0000256" key="4">
    <source>
        <dbReference type="PIRNR" id="PIRNR002756"/>
    </source>
</evidence>
<gene>
    <name evidence="8" type="primary">pstS</name>
    <name evidence="8" type="ORF">K8U61_09880</name>
</gene>
<dbReference type="Gene3D" id="3.40.190.10">
    <property type="entry name" value="Periplasmic binding protein-like II"/>
    <property type="match status" value="2"/>
</dbReference>
<proteinExistence type="inferred from homology"/>
<name>A0ABS7UBU5_9ACTN</name>
<accession>A0ABS7UBU5</accession>
<dbReference type="Pfam" id="PF12849">
    <property type="entry name" value="PBP_like_2"/>
    <property type="match status" value="1"/>
</dbReference>
<evidence type="ECO:0000313" key="8">
    <source>
        <dbReference type="EMBL" id="MBZ5738468.1"/>
    </source>
</evidence>
<evidence type="ECO:0000313" key="9">
    <source>
        <dbReference type="Proteomes" id="UP000780875"/>
    </source>
</evidence>
<evidence type="ECO:0000259" key="7">
    <source>
        <dbReference type="Pfam" id="PF12849"/>
    </source>
</evidence>
<reference evidence="8 9" key="1">
    <citation type="submission" date="2021-09" db="EMBL/GenBank/DDBJ databases">
        <title>Whole genome sequence of Nocardioides sp. GBK3QG-3.</title>
        <authorList>
            <person name="Tuo L."/>
        </authorList>
    </citation>
    <scope>NUCLEOTIDE SEQUENCE [LARGE SCALE GENOMIC DNA]</scope>
    <source>
        <strain evidence="8 9">GBK3QG-3</strain>
    </source>
</reference>
<dbReference type="PANTHER" id="PTHR42996">
    <property type="entry name" value="PHOSPHATE-BINDING PROTEIN PSTS"/>
    <property type="match status" value="1"/>
</dbReference>
<protein>
    <recommendedName>
        <fullName evidence="4">Phosphate-binding protein</fullName>
    </recommendedName>
</protein>
<feature type="domain" description="PBP" evidence="7">
    <location>
        <begin position="39"/>
        <end position="335"/>
    </location>
</feature>
<feature type="signal peptide" evidence="6">
    <location>
        <begin position="1"/>
        <end position="26"/>
    </location>
</feature>
<evidence type="ECO:0000256" key="2">
    <source>
        <dbReference type="ARBA" id="ARBA00022448"/>
    </source>
</evidence>
<dbReference type="EMBL" id="JAIQZJ010000004">
    <property type="protein sequence ID" value="MBZ5738468.1"/>
    <property type="molecule type" value="Genomic_DNA"/>
</dbReference>
<dbReference type="InterPro" id="IPR005673">
    <property type="entry name" value="ABC_phos-bd_PstS"/>
</dbReference>
<evidence type="ECO:0000256" key="1">
    <source>
        <dbReference type="ARBA" id="ARBA00008725"/>
    </source>
</evidence>
<evidence type="ECO:0000256" key="3">
    <source>
        <dbReference type="ARBA" id="ARBA00022592"/>
    </source>
</evidence>